<dbReference type="CDD" id="cd18186">
    <property type="entry name" value="BTB_POZ_ZBTB_KLHL-like"/>
    <property type="match status" value="1"/>
</dbReference>
<dbReference type="InterPro" id="IPR000210">
    <property type="entry name" value="BTB/POZ_dom"/>
</dbReference>
<dbReference type="SUPFAM" id="SSF54695">
    <property type="entry name" value="POZ domain"/>
    <property type="match status" value="2"/>
</dbReference>
<feature type="domain" description="BTB" evidence="1">
    <location>
        <begin position="453"/>
        <end position="521"/>
    </location>
</feature>
<sequence>MLRRHHNLKFSGFFVVAMLQSIPNTRYTHVITWELKDFLQCPFRFMNDIRSPCILTKCLALTTWRLNIYISKEEMISCVISRVDDNKTIDVVYVDYNIYFVGRNDRVYFLNTGQFEATINEPSSHPFHFTSLNSLQNDHLREDALVIRGNFTFTINREGILNHIFNKHLVSLAEDISSLLENGLFSDFTLKTGEIDLKVHRCILSILWPYAVASDSTIAIRDMSPEVLDIILRCVYLQASIRFQPRLYTDLLISARKCELQDLKNSLQNYPVECHIATPMSKENLVFNYDLTSIAMWPDSFPTHVRILPLVDISASDLIVTFSLSRDSGGGKYLGISFQFSFFNKCRPIFMVCKMSVVNQMDQSINPWKFQTTFIRDEEWNLPPYFKQEIYDSKFPPQLKSLRCEVSMCDGSDELNVEYISSRYTVNRPEFLINDLPKQSDLLYSLLLKQSYSDVDLLVGRNTIKAHKAIISARSSWFRNYLINIRNSSAEHCTIHLSNFSVIIVQLLLVYIYSGKVDIQNKEILPELLNAAVFFQMPLLKVYIQEVLSLKK</sequence>
<evidence type="ECO:0000313" key="3">
    <source>
        <dbReference type="Proteomes" id="UP000887116"/>
    </source>
</evidence>
<dbReference type="Proteomes" id="UP000887116">
    <property type="component" value="Unassembled WGS sequence"/>
</dbReference>
<dbReference type="PANTHER" id="PTHR24413">
    <property type="entry name" value="SPECKLE-TYPE POZ PROTEIN"/>
    <property type="match status" value="1"/>
</dbReference>
<protein>
    <recommendedName>
        <fullName evidence="1">BTB domain-containing protein</fullName>
    </recommendedName>
</protein>
<dbReference type="Gene3D" id="3.30.710.10">
    <property type="entry name" value="Potassium Channel Kv1.1, Chain A"/>
    <property type="match status" value="2"/>
</dbReference>
<dbReference type="OrthoDB" id="6408610at2759"/>
<name>A0A8X6HKY5_TRICU</name>
<comment type="caution">
    <text evidence="2">The sequence shown here is derived from an EMBL/GenBank/DDBJ whole genome shotgun (WGS) entry which is preliminary data.</text>
</comment>
<dbReference type="EMBL" id="BMAO01018731">
    <property type="protein sequence ID" value="GFR25589.1"/>
    <property type="molecule type" value="Genomic_DNA"/>
</dbReference>
<evidence type="ECO:0000313" key="2">
    <source>
        <dbReference type="EMBL" id="GFR25589.1"/>
    </source>
</evidence>
<accession>A0A8X6HKY5</accession>
<dbReference type="AlphaFoldDB" id="A0A8X6HKY5"/>
<keyword evidence="3" id="KW-1185">Reference proteome</keyword>
<evidence type="ECO:0000259" key="1">
    <source>
        <dbReference type="PROSITE" id="PS50097"/>
    </source>
</evidence>
<dbReference type="InterPro" id="IPR011333">
    <property type="entry name" value="SKP1/BTB/POZ_sf"/>
</dbReference>
<reference evidence="2" key="1">
    <citation type="submission" date="2020-07" db="EMBL/GenBank/DDBJ databases">
        <title>Multicomponent nature underlies the extraordinary mechanical properties of spider dragline silk.</title>
        <authorList>
            <person name="Kono N."/>
            <person name="Nakamura H."/>
            <person name="Mori M."/>
            <person name="Yoshida Y."/>
            <person name="Ohtoshi R."/>
            <person name="Malay A.D."/>
            <person name="Moran D.A.P."/>
            <person name="Tomita M."/>
            <person name="Numata K."/>
            <person name="Arakawa K."/>
        </authorList>
    </citation>
    <scope>NUCLEOTIDE SEQUENCE</scope>
</reference>
<dbReference type="SMART" id="SM00225">
    <property type="entry name" value="BTB"/>
    <property type="match status" value="2"/>
</dbReference>
<dbReference type="Pfam" id="PF00651">
    <property type="entry name" value="BTB"/>
    <property type="match status" value="2"/>
</dbReference>
<dbReference type="PROSITE" id="PS50097">
    <property type="entry name" value="BTB"/>
    <property type="match status" value="1"/>
</dbReference>
<organism evidence="2 3">
    <name type="scientific">Trichonephila clavata</name>
    <name type="common">Joro spider</name>
    <name type="synonym">Nephila clavata</name>
    <dbReference type="NCBI Taxonomy" id="2740835"/>
    <lineage>
        <taxon>Eukaryota</taxon>
        <taxon>Metazoa</taxon>
        <taxon>Ecdysozoa</taxon>
        <taxon>Arthropoda</taxon>
        <taxon>Chelicerata</taxon>
        <taxon>Arachnida</taxon>
        <taxon>Araneae</taxon>
        <taxon>Araneomorphae</taxon>
        <taxon>Entelegynae</taxon>
        <taxon>Araneoidea</taxon>
        <taxon>Nephilidae</taxon>
        <taxon>Trichonephila</taxon>
    </lineage>
</organism>
<gene>
    <name evidence="2" type="ORF">TNCT_320911</name>
</gene>
<proteinExistence type="predicted"/>